<dbReference type="OrthoDB" id="2153661at2759"/>
<dbReference type="CDD" id="cd00866">
    <property type="entry name" value="PEBP_euk"/>
    <property type="match status" value="1"/>
</dbReference>
<evidence type="ECO:0000313" key="2">
    <source>
        <dbReference type="Proteomes" id="UP000664859"/>
    </source>
</evidence>
<evidence type="ECO:0000313" key="1">
    <source>
        <dbReference type="EMBL" id="KAG5184327.1"/>
    </source>
</evidence>
<dbReference type="Proteomes" id="UP000664859">
    <property type="component" value="Unassembled WGS sequence"/>
</dbReference>
<accession>A0A835Z2A4</accession>
<reference evidence="1" key="1">
    <citation type="submission" date="2021-02" db="EMBL/GenBank/DDBJ databases">
        <title>First Annotated Genome of the Yellow-green Alga Tribonema minus.</title>
        <authorList>
            <person name="Mahan K.M."/>
        </authorList>
    </citation>
    <scope>NUCLEOTIDE SEQUENCE</scope>
    <source>
        <strain evidence="1">UTEX B ZZ1240</strain>
    </source>
</reference>
<name>A0A835Z2A4_9STRA</name>
<protein>
    <submittedName>
        <fullName evidence="1">Phosphatidylethanolamine-binding protein</fullName>
    </submittedName>
</protein>
<organism evidence="1 2">
    <name type="scientific">Tribonema minus</name>
    <dbReference type="NCBI Taxonomy" id="303371"/>
    <lineage>
        <taxon>Eukaryota</taxon>
        <taxon>Sar</taxon>
        <taxon>Stramenopiles</taxon>
        <taxon>Ochrophyta</taxon>
        <taxon>PX clade</taxon>
        <taxon>Xanthophyceae</taxon>
        <taxon>Tribonematales</taxon>
        <taxon>Tribonemataceae</taxon>
        <taxon>Tribonema</taxon>
    </lineage>
</organism>
<feature type="non-terminal residue" evidence="1">
    <location>
        <position position="1"/>
    </location>
</feature>
<dbReference type="InterPro" id="IPR036610">
    <property type="entry name" value="PEBP-like_sf"/>
</dbReference>
<dbReference type="EMBL" id="JAFCMP010000168">
    <property type="protein sequence ID" value="KAG5184327.1"/>
    <property type="molecule type" value="Genomic_DNA"/>
</dbReference>
<sequence>AGHHLSAFDTADPPAIGVVDVTSAHSSARFTVVMMDPDAPDPENPVNAEYLHWLLTDLPANRKPEVGAGVSVVAYTGPAPPVGTHRYVLLAYRQPESAQPFLTPEHQQEVLAQGRKRFSHAAFAAAHGLGAPAAATYFQVAASEG</sequence>
<dbReference type="Gene3D" id="3.90.280.10">
    <property type="entry name" value="PEBP-like"/>
    <property type="match status" value="1"/>
</dbReference>
<dbReference type="PANTHER" id="PTHR11362">
    <property type="entry name" value="PHOSPHATIDYLETHANOLAMINE-BINDING PROTEIN"/>
    <property type="match status" value="1"/>
</dbReference>
<dbReference type="SUPFAM" id="SSF49777">
    <property type="entry name" value="PEBP-like"/>
    <property type="match status" value="1"/>
</dbReference>
<dbReference type="PANTHER" id="PTHR11362:SF82">
    <property type="entry name" value="PHOSPHATIDYLETHANOLAMINE-BINDING PROTEIN 4"/>
    <property type="match status" value="1"/>
</dbReference>
<keyword evidence="2" id="KW-1185">Reference proteome</keyword>
<gene>
    <name evidence="1" type="ORF">JKP88DRAFT_314824</name>
</gene>
<comment type="caution">
    <text evidence="1">The sequence shown here is derived from an EMBL/GenBank/DDBJ whole genome shotgun (WGS) entry which is preliminary data.</text>
</comment>
<dbReference type="InterPro" id="IPR035810">
    <property type="entry name" value="PEBP_euk"/>
</dbReference>
<dbReference type="AlphaFoldDB" id="A0A835Z2A4"/>
<dbReference type="InterPro" id="IPR008914">
    <property type="entry name" value="PEBP"/>
</dbReference>
<dbReference type="Pfam" id="PF01161">
    <property type="entry name" value="PBP"/>
    <property type="match status" value="1"/>
</dbReference>
<proteinExistence type="predicted"/>